<organism evidence="4 5">
    <name type="scientific">Pseudomonas chlororaphis</name>
    <dbReference type="NCBI Taxonomy" id="587753"/>
    <lineage>
        <taxon>Bacteria</taxon>
        <taxon>Pseudomonadati</taxon>
        <taxon>Pseudomonadota</taxon>
        <taxon>Gammaproteobacteria</taxon>
        <taxon>Pseudomonadales</taxon>
        <taxon>Pseudomonadaceae</taxon>
        <taxon>Pseudomonas</taxon>
    </lineage>
</organism>
<dbReference type="InterPro" id="IPR001173">
    <property type="entry name" value="Glyco_trans_2-like"/>
</dbReference>
<protein>
    <submittedName>
        <fullName evidence="4">Glycosyltransferase family 2 protein</fullName>
    </submittedName>
</protein>
<name>A0AAQ0ANQ5_9PSED</name>
<evidence type="ECO:0000313" key="5">
    <source>
        <dbReference type="Proteomes" id="UP000516316"/>
    </source>
</evidence>
<dbReference type="Pfam" id="PF00535">
    <property type="entry name" value="Glycos_transf_2"/>
    <property type="match status" value="1"/>
</dbReference>
<dbReference type="PANTHER" id="PTHR48090">
    <property type="entry name" value="UNDECAPRENYL-PHOSPHATE 4-DEOXY-4-FORMAMIDO-L-ARABINOSE TRANSFERASE-RELATED"/>
    <property type="match status" value="1"/>
</dbReference>
<dbReference type="Proteomes" id="UP000516316">
    <property type="component" value="Chromosome"/>
</dbReference>
<sequence>MTLTCRKLISKNGATTYMSVEKKIAVVIPSFRVRNHILTVISKIGPEVSRIYVVDDFCPEKSGEFVELNCQDTRVSVLRHLENQGVGGAVMTGYQAAIDDGMEIIVKVDGDDQMEPHLISNFVAPILAGEADYTKGNRFFDLEEIRAMPKLRLFGNSVLSFMTKLSSGYWDLFDPTNGFTAIHRDVAKHLPFTKISRRYFFETDILFRLNTLRAVVMDIPMDAKYGDEVSNLKVSKIVGEFLVKHARNLIKRIFYNYYLRDMSIASIELPLGVLLFLFGVIYGGYNWVYGLSIGATASSGTVMLSSLPIILGGQLILAFIAYDISALPSRALHKRISSFRKYSEKK</sequence>
<dbReference type="CDD" id="cd04179">
    <property type="entry name" value="DPM_DPG-synthase_like"/>
    <property type="match status" value="1"/>
</dbReference>
<reference evidence="4 5" key="1">
    <citation type="submission" date="2020-09" db="EMBL/GenBank/DDBJ databases">
        <title>The Genome Sequence of Pseudomonas chlororaphis strain Qlu-1 - A phenazine-derivative-producing strain.</title>
        <authorList>
            <person name="Li L."/>
            <person name="Liu K."/>
        </authorList>
    </citation>
    <scope>NUCLEOTIDE SEQUENCE [LARGE SCALE GENOMIC DNA]</scope>
    <source>
        <strain evidence="5">qlu-1</strain>
    </source>
</reference>
<dbReference type="AlphaFoldDB" id="A0AAQ0ANQ5"/>
<dbReference type="InterPro" id="IPR029044">
    <property type="entry name" value="Nucleotide-diphossugar_trans"/>
</dbReference>
<keyword evidence="2" id="KW-1133">Transmembrane helix</keyword>
<feature type="transmembrane region" description="Helical" evidence="2">
    <location>
        <begin position="302"/>
        <end position="325"/>
    </location>
</feature>
<evidence type="ECO:0000256" key="2">
    <source>
        <dbReference type="SAM" id="Phobius"/>
    </source>
</evidence>
<proteinExistence type="predicted"/>
<keyword evidence="1" id="KW-0997">Cell inner membrane</keyword>
<keyword evidence="2" id="KW-0812">Transmembrane</keyword>
<dbReference type="SUPFAM" id="SSF53448">
    <property type="entry name" value="Nucleotide-diphospho-sugar transferases"/>
    <property type="match status" value="1"/>
</dbReference>
<feature type="domain" description="Glycosyltransferase 2-like" evidence="3">
    <location>
        <begin position="26"/>
        <end position="189"/>
    </location>
</feature>
<evidence type="ECO:0000256" key="1">
    <source>
        <dbReference type="ARBA" id="ARBA00022519"/>
    </source>
</evidence>
<evidence type="ECO:0000259" key="3">
    <source>
        <dbReference type="Pfam" id="PF00535"/>
    </source>
</evidence>
<dbReference type="InterPro" id="IPR050256">
    <property type="entry name" value="Glycosyltransferase_2"/>
</dbReference>
<dbReference type="PANTHER" id="PTHR48090:SF7">
    <property type="entry name" value="RFBJ PROTEIN"/>
    <property type="match status" value="1"/>
</dbReference>
<dbReference type="EMBL" id="CP061079">
    <property type="protein sequence ID" value="QNR46182.1"/>
    <property type="molecule type" value="Genomic_DNA"/>
</dbReference>
<keyword evidence="2" id="KW-0472">Membrane</keyword>
<keyword evidence="1" id="KW-1003">Cell membrane</keyword>
<feature type="transmembrane region" description="Helical" evidence="2">
    <location>
        <begin position="257"/>
        <end position="282"/>
    </location>
</feature>
<gene>
    <name evidence="4" type="ORF">HLB40_21270</name>
</gene>
<accession>A0AAQ0ANQ5</accession>
<evidence type="ECO:0000313" key="4">
    <source>
        <dbReference type="EMBL" id="QNR46182.1"/>
    </source>
</evidence>
<dbReference type="Gene3D" id="3.90.550.10">
    <property type="entry name" value="Spore Coat Polysaccharide Biosynthesis Protein SpsA, Chain A"/>
    <property type="match status" value="1"/>
</dbReference>